<feature type="transmembrane region" description="Helical" evidence="8">
    <location>
        <begin position="316"/>
        <end position="337"/>
    </location>
</feature>
<keyword evidence="10" id="KW-1185">Reference proteome</keyword>
<dbReference type="PANTHER" id="PTHR22926:SF3">
    <property type="entry name" value="UNDECAPRENYL-PHOSPHATE ALPHA-N-ACETYLGLUCOSAMINYL 1-PHOSPHATE TRANSFERASE"/>
    <property type="match status" value="1"/>
</dbReference>
<evidence type="ECO:0000313" key="10">
    <source>
        <dbReference type="Proteomes" id="UP000197535"/>
    </source>
</evidence>
<name>A0A254T7F8_9BURK</name>
<feature type="transmembrane region" description="Helical" evidence="8">
    <location>
        <begin position="176"/>
        <end position="193"/>
    </location>
</feature>
<evidence type="ECO:0000256" key="7">
    <source>
        <dbReference type="PIRSR" id="PIRSR600715-1"/>
    </source>
</evidence>
<keyword evidence="7" id="KW-0479">Metal-binding</keyword>
<keyword evidence="7" id="KW-0460">Magnesium</keyword>
<evidence type="ECO:0000256" key="6">
    <source>
        <dbReference type="ARBA" id="ARBA00023136"/>
    </source>
</evidence>
<dbReference type="GO" id="GO:0016780">
    <property type="term" value="F:phosphotransferase activity, for other substituted phosphate groups"/>
    <property type="evidence" value="ECO:0007669"/>
    <property type="project" value="InterPro"/>
</dbReference>
<sequence length="387" mass="41815">MISFTNMIDIAAFAALASFIASLLIIFTQNWHGKHSLDLTIGGIQKIHNQPVPRVGGIALLVGIASVVTAQAIDDGFAVQLDTFELSKLLLASTPAFLTGLVEDLTKKVSVKARLMATLASALLAAWLLDASLSRLDLWGVDAILQLIPLLAVAVTAVAVAGVANSINIIDGFHGVAGSAVVIMLAGLAYLSWQSNDVFVMHLAMLGIGAALGFLLVNYPTGRLFMGDGGAYFLGFWLAEVAVLLVIRNPKVNAWQVLAVCAYPVIEVLYSMYRRKVIRRTSPGAPDRLHLHTLFYRRVVCLRLARNDQRPWARNAVVACFMSGWIASTTLVTVLIGDTVGNAVGVLVAHVLIYIAVYTRLVRGRWDPNPAIALGFFRSQSVAREWQ</sequence>
<comment type="caution">
    <text evidence="9">The sequence shown here is derived from an EMBL/GenBank/DDBJ whole genome shotgun (WGS) entry which is preliminary data.</text>
</comment>
<feature type="binding site" evidence="7">
    <location>
        <position position="168"/>
    </location>
    <ligand>
        <name>Mg(2+)</name>
        <dbReference type="ChEBI" id="CHEBI:18420"/>
    </ligand>
</feature>
<dbReference type="GO" id="GO:0044038">
    <property type="term" value="P:cell wall macromolecule biosynthetic process"/>
    <property type="evidence" value="ECO:0007669"/>
    <property type="project" value="TreeGrafter"/>
</dbReference>
<dbReference type="Proteomes" id="UP000197535">
    <property type="component" value="Unassembled WGS sequence"/>
</dbReference>
<evidence type="ECO:0000256" key="3">
    <source>
        <dbReference type="ARBA" id="ARBA00022679"/>
    </source>
</evidence>
<feature type="transmembrane region" description="Helical" evidence="8">
    <location>
        <begin position="199"/>
        <end position="217"/>
    </location>
</feature>
<dbReference type="GO" id="GO:0046872">
    <property type="term" value="F:metal ion binding"/>
    <property type="evidence" value="ECO:0007669"/>
    <property type="project" value="UniProtKB-KW"/>
</dbReference>
<comment type="subcellular location">
    <subcellularLocation>
        <location evidence="1">Cell membrane</location>
        <topology evidence="1">Multi-pass membrane protein</topology>
    </subcellularLocation>
</comment>
<keyword evidence="4 8" id="KW-0812">Transmembrane</keyword>
<evidence type="ECO:0000256" key="2">
    <source>
        <dbReference type="ARBA" id="ARBA00022475"/>
    </source>
</evidence>
<reference evidence="9 10" key="1">
    <citation type="submission" date="2016-02" db="EMBL/GenBank/DDBJ databases">
        <authorList>
            <person name="Wen L."/>
            <person name="He K."/>
            <person name="Yang H."/>
        </authorList>
    </citation>
    <scope>NUCLEOTIDE SEQUENCE [LARGE SCALE GENOMIC DNA]</scope>
    <source>
        <strain evidence="9 10">TSA40</strain>
    </source>
</reference>
<dbReference type="AlphaFoldDB" id="A0A254T7F8"/>
<dbReference type="GO" id="GO:0071555">
    <property type="term" value="P:cell wall organization"/>
    <property type="evidence" value="ECO:0007669"/>
    <property type="project" value="TreeGrafter"/>
</dbReference>
<dbReference type="EMBL" id="LSTO01000003">
    <property type="protein sequence ID" value="OWW18574.1"/>
    <property type="molecule type" value="Genomic_DNA"/>
</dbReference>
<evidence type="ECO:0000256" key="4">
    <source>
        <dbReference type="ARBA" id="ARBA00022692"/>
    </source>
</evidence>
<evidence type="ECO:0000256" key="5">
    <source>
        <dbReference type="ARBA" id="ARBA00022989"/>
    </source>
</evidence>
<dbReference type="GO" id="GO:0009103">
    <property type="term" value="P:lipopolysaccharide biosynthetic process"/>
    <property type="evidence" value="ECO:0007669"/>
    <property type="project" value="TreeGrafter"/>
</dbReference>
<feature type="transmembrane region" description="Helical" evidence="8">
    <location>
        <begin position="143"/>
        <end position="164"/>
    </location>
</feature>
<feature type="transmembrane region" description="Helical" evidence="8">
    <location>
        <begin position="113"/>
        <end position="131"/>
    </location>
</feature>
<evidence type="ECO:0000256" key="1">
    <source>
        <dbReference type="ARBA" id="ARBA00004651"/>
    </source>
</evidence>
<keyword evidence="6 8" id="KW-0472">Membrane</keyword>
<feature type="transmembrane region" description="Helical" evidence="8">
    <location>
        <begin position="6"/>
        <end position="27"/>
    </location>
</feature>
<gene>
    <name evidence="9" type="ORF">AYR66_00755</name>
</gene>
<accession>A0A254T7F8</accession>
<keyword evidence="3" id="KW-0808">Transferase</keyword>
<feature type="transmembrane region" description="Helical" evidence="8">
    <location>
        <begin position="229"/>
        <end position="247"/>
    </location>
</feature>
<feature type="transmembrane region" description="Helical" evidence="8">
    <location>
        <begin position="343"/>
        <end position="362"/>
    </location>
</feature>
<dbReference type="InterPro" id="IPR000715">
    <property type="entry name" value="Glycosyl_transferase_4"/>
</dbReference>
<evidence type="ECO:0008006" key="11">
    <source>
        <dbReference type="Google" id="ProtNLM"/>
    </source>
</evidence>
<evidence type="ECO:0000313" key="9">
    <source>
        <dbReference type="EMBL" id="OWW18574.1"/>
    </source>
</evidence>
<dbReference type="PANTHER" id="PTHR22926">
    <property type="entry name" value="PHOSPHO-N-ACETYLMURAMOYL-PENTAPEPTIDE-TRANSFERASE"/>
    <property type="match status" value="1"/>
</dbReference>
<keyword evidence="2" id="KW-1003">Cell membrane</keyword>
<proteinExistence type="predicted"/>
<keyword evidence="5 8" id="KW-1133">Transmembrane helix</keyword>
<organism evidence="9 10">
    <name type="scientific">Noviherbaspirillum denitrificans</name>
    <dbReference type="NCBI Taxonomy" id="1968433"/>
    <lineage>
        <taxon>Bacteria</taxon>
        <taxon>Pseudomonadati</taxon>
        <taxon>Pseudomonadota</taxon>
        <taxon>Betaproteobacteria</taxon>
        <taxon>Burkholderiales</taxon>
        <taxon>Oxalobacteraceae</taxon>
        <taxon>Noviherbaspirillum</taxon>
    </lineage>
</organism>
<dbReference type="OrthoDB" id="9783652at2"/>
<evidence type="ECO:0000256" key="8">
    <source>
        <dbReference type="SAM" id="Phobius"/>
    </source>
</evidence>
<feature type="binding site" evidence="7">
    <location>
        <position position="228"/>
    </location>
    <ligand>
        <name>Mg(2+)</name>
        <dbReference type="ChEBI" id="CHEBI:18420"/>
    </ligand>
</feature>
<feature type="transmembrane region" description="Helical" evidence="8">
    <location>
        <begin position="253"/>
        <end position="273"/>
    </location>
</feature>
<dbReference type="CDD" id="cd06912">
    <property type="entry name" value="GT_MraY_like"/>
    <property type="match status" value="1"/>
</dbReference>
<dbReference type="GO" id="GO:0005886">
    <property type="term" value="C:plasma membrane"/>
    <property type="evidence" value="ECO:0007669"/>
    <property type="project" value="UniProtKB-SubCell"/>
</dbReference>
<protein>
    <recommendedName>
        <fullName evidence="11">Glycosyl transferase 4 family protein</fullName>
    </recommendedName>
</protein>
<dbReference type="Pfam" id="PF00953">
    <property type="entry name" value="Glycos_transf_4"/>
    <property type="match status" value="1"/>
</dbReference>
<comment type="cofactor">
    <cofactor evidence="7">
        <name>Mg(2+)</name>
        <dbReference type="ChEBI" id="CHEBI:18420"/>
    </cofactor>
</comment>